<name>A0AAV5CYP2_ELECO</name>
<accession>A0AAV5CYP2</accession>
<keyword evidence="2" id="KW-0804">Transcription</keyword>
<dbReference type="Gene3D" id="1.25.70.10">
    <property type="entry name" value="Transcription termination factor 3, mitochondrial"/>
    <property type="match status" value="1"/>
</dbReference>
<gene>
    <name evidence="4" type="primary">ga20786</name>
    <name evidence="4" type="ORF">PR202_ga20786</name>
</gene>
<keyword evidence="2" id="KW-0806">Transcription termination</keyword>
<dbReference type="GO" id="GO:0003676">
    <property type="term" value="F:nucleic acid binding"/>
    <property type="evidence" value="ECO:0007669"/>
    <property type="project" value="InterPro"/>
</dbReference>
<comment type="caution">
    <text evidence="4">The sequence shown here is derived from an EMBL/GenBank/DDBJ whole genome shotgun (WGS) entry which is preliminary data.</text>
</comment>
<evidence type="ECO:0000313" key="5">
    <source>
        <dbReference type="Proteomes" id="UP001054889"/>
    </source>
</evidence>
<dbReference type="Proteomes" id="UP001054889">
    <property type="component" value="Unassembled WGS sequence"/>
</dbReference>
<dbReference type="AlphaFoldDB" id="A0AAV5CYP2"/>
<comment type="similarity">
    <text evidence="1">Belongs to the mTERF family.</text>
</comment>
<keyword evidence="3" id="KW-0809">Transit peptide</keyword>
<evidence type="ECO:0000313" key="4">
    <source>
        <dbReference type="EMBL" id="GJN03350.1"/>
    </source>
</evidence>
<evidence type="ECO:0000256" key="2">
    <source>
        <dbReference type="ARBA" id="ARBA00022472"/>
    </source>
</evidence>
<sequence>MLRRFHLNPSSLLPLLLARDSPTSTAAAALPAPLHPLRHFIERLWGGAGTLSTLVSPDAAGARSNSLTLQFLRDSCGLADKEVEAVGARLRLRSTKNAHAVLALLRNIGFAPAAVARLVVACPSLLACTSIAAKVDFCRRELGLSDADVRRILLASPYRIVNNGLDSRLRHNHKILKGLLGTNENVRAAVKQAVGLILGNMELVLLPKLKILRDHGVTEEGLVKLVITHPKALIYRSNRFDEGLAAMKDLGVGLSSGIFPYAFGVFAKTYQSKWDRRMENFLSLGWTEEQVRKAFVRHPYCMAVSDDKVRQLMKFFTEKLGWTPEYVAMCPTVLSVQL</sequence>
<keyword evidence="2" id="KW-0805">Transcription regulation</keyword>
<dbReference type="FunFam" id="1.25.70.10:FF:000001">
    <property type="entry name" value="Mitochondrial transcription termination factor-like"/>
    <property type="match status" value="1"/>
</dbReference>
<dbReference type="PANTHER" id="PTHR13068:SF213">
    <property type="entry name" value="OS07G0423000 PROTEIN"/>
    <property type="match status" value="1"/>
</dbReference>
<reference evidence="4" key="2">
    <citation type="submission" date="2021-12" db="EMBL/GenBank/DDBJ databases">
        <title>Resequencing data analysis of finger millet.</title>
        <authorList>
            <person name="Hatakeyama M."/>
            <person name="Aluri S."/>
            <person name="Balachadran M.T."/>
            <person name="Sivarajan S.R."/>
            <person name="Poveda L."/>
            <person name="Shimizu-Inatsugi R."/>
            <person name="Schlapbach R."/>
            <person name="Sreeman S.M."/>
            <person name="Shimizu K.K."/>
        </authorList>
    </citation>
    <scope>NUCLEOTIDE SEQUENCE</scope>
</reference>
<organism evidence="4 5">
    <name type="scientific">Eleusine coracana subsp. coracana</name>
    <dbReference type="NCBI Taxonomy" id="191504"/>
    <lineage>
        <taxon>Eukaryota</taxon>
        <taxon>Viridiplantae</taxon>
        <taxon>Streptophyta</taxon>
        <taxon>Embryophyta</taxon>
        <taxon>Tracheophyta</taxon>
        <taxon>Spermatophyta</taxon>
        <taxon>Magnoliopsida</taxon>
        <taxon>Liliopsida</taxon>
        <taxon>Poales</taxon>
        <taxon>Poaceae</taxon>
        <taxon>PACMAD clade</taxon>
        <taxon>Chloridoideae</taxon>
        <taxon>Cynodonteae</taxon>
        <taxon>Eleusininae</taxon>
        <taxon>Eleusine</taxon>
    </lineage>
</organism>
<evidence type="ECO:0000256" key="1">
    <source>
        <dbReference type="ARBA" id="ARBA00007692"/>
    </source>
</evidence>
<keyword evidence="5" id="KW-1185">Reference proteome</keyword>
<dbReference type="Pfam" id="PF02536">
    <property type="entry name" value="mTERF"/>
    <property type="match status" value="2"/>
</dbReference>
<dbReference type="InterPro" id="IPR003690">
    <property type="entry name" value="MTERF"/>
</dbReference>
<dbReference type="PANTHER" id="PTHR13068">
    <property type="entry name" value="CGI-12 PROTEIN-RELATED"/>
    <property type="match status" value="1"/>
</dbReference>
<dbReference type="GO" id="GO:0006353">
    <property type="term" value="P:DNA-templated transcription termination"/>
    <property type="evidence" value="ECO:0007669"/>
    <property type="project" value="UniProtKB-KW"/>
</dbReference>
<evidence type="ECO:0000256" key="3">
    <source>
        <dbReference type="ARBA" id="ARBA00022946"/>
    </source>
</evidence>
<dbReference type="SMART" id="SM00733">
    <property type="entry name" value="Mterf"/>
    <property type="match status" value="5"/>
</dbReference>
<dbReference type="EMBL" id="BQKI01000010">
    <property type="protein sequence ID" value="GJN03350.1"/>
    <property type="molecule type" value="Genomic_DNA"/>
</dbReference>
<proteinExistence type="inferred from homology"/>
<reference evidence="4" key="1">
    <citation type="journal article" date="2018" name="DNA Res.">
        <title>Multiple hybrid de novo genome assembly of finger millet, an orphan allotetraploid crop.</title>
        <authorList>
            <person name="Hatakeyama M."/>
            <person name="Aluri S."/>
            <person name="Balachadran M.T."/>
            <person name="Sivarajan S.R."/>
            <person name="Patrignani A."/>
            <person name="Gruter S."/>
            <person name="Poveda L."/>
            <person name="Shimizu-Inatsugi R."/>
            <person name="Baeten J."/>
            <person name="Francoijs K.J."/>
            <person name="Nataraja K.N."/>
            <person name="Reddy Y.A.N."/>
            <person name="Phadnis S."/>
            <person name="Ravikumar R.L."/>
            <person name="Schlapbach R."/>
            <person name="Sreeman S.M."/>
            <person name="Shimizu K.K."/>
        </authorList>
    </citation>
    <scope>NUCLEOTIDE SEQUENCE</scope>
</reference>
<protein>
    <submittedName>
        <fullName evidence="4">Uncharacterized protein</fullName>
    </submittedName>
</protein>
<dbReference type="InterPro" id="IPR038538">
    <property type="entry name" value="MTERF_sf"/>
</dbReference>